<feature type="transmembrane region" description="Helical" evidence="1">
    <location>
        <begin position="262"/>
        <end position="281"/>
    </location>
</feature>
<feature type="transmembrane region" description="Helical" evidence="1">
    <location>
        <begin position="38"/>
        <end position="61"/>
    </location>
</feature>
<keyword evidence="1" id="KW-0812">Transmembrane</keyword>
<organism evidence="3 4">
    <name type="scientific">Sphaerimonospora thailandensis</name>
    <dbReference type="NCBI Taxonomy" id="795644"/>
    <lineage>
        <taxon>Bacteria</taxon>
        <taxon>Bacillati</taxon>
        <taxon>Actinomycetota</taxon>
        <taxon>Actinomycetes</taxon>
        <taxon>Streptosporangiales</taxon>
        <taxon>Streptosporangiaceae</taxon>
        <taxon>Sphaerimonospora</taxon>
    </lineage>
</organism>
<dbReference type="PANTHER" id="PTHR23028:SF53">
    <property type="entry name" value="ACYL_TRANSF_3 DOMAIN-CONTAINING PROTEIN"/>
    <property type="match status" value="1"/>
</dbReference>
<feature type="transmembrane region" description="Helical" evidence="1">
    <location>
        <begin position="164"/>
        <end position="182"/>
    </location>
</feature>
<dbReference type="GO" id="GO:0016020">
    <property type="term" value="C:membrane"/>
    <property type="evidence" value="ECO:0007669"/>
    <property type="project" value="TreeGrafter"/>
</dbReference>
<feature type="transmembrane region" description="Helical" evidence="1">
    <location>
        <begin position="73"/>
        <end position="95"/>
    </location>
</feature>
<keyword evidence="3" id="KW-0808">Transferase</keyword>
<dbReference type="PANTHER" id="PTHR23028">
    <property type="entry name" value="ACETYLTRANSFERASE"/>
    <property type="match status" value="1"/>
</dbReference>
<dbReference type="GO" id="GO:0016747">
    <property type="term" value="F:acyltransferase activity, transferring groups other than amino-acyl groups"/>
    <property type="evidence" value="ECO:0007669"/>
    <property type="project" value="InterPro"/>
</dbReference>
<comment type="caution">
    <text evidence="3">The sequence shown here is derived from an EMBL/GenBank/DDBJ whole genome shotgun (WGS) entry which is preliminary data.</text>
</comment>
<feature type="transmembrane region" description="Helical" evidence="1">
    <location>
        <begin position="194"/>
        <end position="213"/>
    </location>
</feature>
<feature type="transmembrane region" description="Helical" evidence="1">
    <location>
        <begin position="287"/>
        <end position="306"/>
    </location>
</feature>
<gene>
    <name evidence="3" type="ORF">Mth01_02340</name>
</gene>
<dbReference type="Pfam" id="PF01757">
    <property type="entry name" value="Acyl_transf_3"/>
    <property type="match status" value="1"/>
</dbReference>
<dbReference type="AlphaFoldDB" id="A0A8J3VXJ8"/>
<keyword evidence="1" id="KW-1133">Transmembrane helix</keyword>
<sequence length="395" mass="43956">MTHEPLIAQMSRLADTKAKTDTHKGAARLSRLPTLTGLRFPAALLVFLYHAALPIPALRLLEEQDAVTGFYKLAGQAGGLGVSFFFVLSGFVLTWSARADDSPKAFIRRRFVKIYPNYVIAWVLAMVLFAAAYTPDWMALTNLLMLQVWVPEFNLNFSVDPPSWSLGAEAFFYAAFPLVLHFCRRIRPGRLKYWIGGVIAGIFATPLLAYALLPQAPGIPGGEKSSVVQYWFTYVLPPVRMLDFVLGVLVALAVMNGRWRNIGMVWSGLLLVVTYILTAYVPYLYGQRAVCIIPIVFMIAAGAVADTKDRFTIFRNPVMVWLGDISFAFYLLHFIVLAYCRKLLGSTSFSVPATVGLLAASLAVTVLLSWAMYALVERPITRRWSRPRRAQATAT</sequence>
<dbReference type="Proteomes" id="UP000610966">
    <property type="component" value="Unassembled WGS sequence"/>
</dbReference>
<dbReference type="EMBL" id="BOOG01000003">
    <property type="protein sequence ID" value="GIH67981.1"/>
    <property type="molecule type" value="Genomic_DNA"/>
</dbReference>
<keyword evidence="3" id="KW-0012">Acyltransferase</keyword>
<evidence type="ECO:0000256" key="1">
    <source>
        <dbReference type="SAM" id="Phobius"/>
    </source>
</evidence>
<proteinExistence type="predicted"/>
<feature type="transmembrane region" description="Helical" evidence="1">
    <location>
        <begin position="351"/>
        <end position="376"/>
    </location>
</feature>
<evidence type="ECO:0000313" key="3">
    <source>
        <dbReference type="EMBL" id="GIH67981.1"/>
    </source>
</evidence>
<evidence type="ECO:0000313" key="4">
    <source>
        <dbReference type="Proteomes" id="UP000610966"/>
    </source>
</evidence>
<dbReference type="GO" id="GO:0000271">
    <property type="term" value="P:polysaccharide biosynthetic process"/>
    <property type="evidence" value="ECO:0007669"/>
    <property type="project" value="TreeGrafter"/>
</dbReference>
<accession>A0A8J3VXJ8</accession>
<keyword evidence="4" id="KW-1185">Reference proteome</keyword>
<protein>
    <submittedName>
        <fullName evidence="3">Acyltransferase</fullName>
    </submittedName>
</protein>
<evidence type="ECO:0000259" key="2">
    <source>
        <dbReference type="Pfam" id="PF01757"/>
    </source>
</evidence>
<keyword evidence="1" id="KW-0472">Membrane</keyword>
<feature type="transmembrane region" description="Helical" evidence="1">
    <location>
        <begin position="115"/>
        <end position="134"/>
    </location>
</feature>
<feature type="transmembrane region" description="Helical" evidence="1">
    <location>
        <begin position="233"/>
        <end position="255"/>
    </location>
</feature>
<name>A0A8J3VXJ8_9ACTN</name>
<reference evidence="3" key="1">
    <citation type="submission" date="2021-01" db="EMBL/GenBank/DDBJ databases">
        <title>Whole genome shotgun sequence of Sphaerimonospora thailandensis NBRC 107569.</title>
        <authorList>
            <person name="Komaki H."/>
            <person name="Tamura T."/>
        </authorList>
    </citation>
    <scope>NUCLEOTIDE SEQUENCE</scope>
    <source>
        <strain evidence="3">NBRC 107569</strain>
    </source>
</reference>
<dbReference type="InterPro" id="IPR050879">
    <property type="entry name" value="Acyltransferase_3"/>
</dbReference>
<feature type="domain" description="Acyltransferase 3" evidence="2">
    <location>
        <begin position="35"/>
        <end position="370"/>
    </location>
</feature>
<dbReference type="InterPro" id="IPR002656">
    <property type="entry name" value="Acyl_transf_3_dom"/>
</dbReference>
<feature type="transmembrane region" description="Helical" evidence="1">
    <location>
        <begin position="318"/>
        <end position="339"/>
    </location>
</feature>